<dbReference type="EC" id="3.4.11.5" evidence="4 11"/>
<dbReference type="PRINTS" id="PR00793">
    <property type="entry name" value="PROAMNOPTASE"/>
</dbReference>
<dbReference type="GO" id="GO:0004177">
    <property type="term" value="F:aminopeptidase activity"/>
    <property type="evidence" value="ECO:0007669"/>
    <property type="project" value="UniProtKB-KW"/>
</dbReference>
<dbReference type="Pfam" id="PF00561">
    <property type="entry name" value="Abhydrolase_1"/>
    <property type="match status" value="1"/>
</dbReference>
<evidence type="ECO:0000256" key="11">
    <source>
        <dbReference type="PIRNR" id="PIRNR006431"/>
    </source>
</evidence>
<evidence type="ECO:0000256" key="6">
    <source>
        <dbReference type="ARBA" id="ARBA00022438"/>
    </source>
</evidence>
<dbReference type="InterPro" id="IPR005944">
    <property type="entry name" value="Pro_iminopeptidase"/>
</dbReference>
<dbReference type="PIRSF" id="PIRSF006431">
    <property type="entry name" value="Pept_S33"/>
    <property type="match status" value="1"/>
</dbReference>
<feature type="domain" description="AB hydrolase-1" evidence="13">
    <location>
        <begin position="36"/>
        <end position="297"/>
    </location>
</feature>
<evidence type="ECO:0000256" key="1">
    <source>
        <dbReference type="ARBA" id="ARBA00001585"/>
    </source>
</evidence>
<proteinExistence type="inferred from homology"/>
<dbReference type="PANTHER" id="PTHR43722:SF1">
    <property type="entry name" value="PROLINE IMINOPEPTIDASE"/>
    <property type="match status" value="1"/>
</dbReference>
<evidence type="ECO:0000256" key="2">
    <source>
        <dbReference type="ARBA" id="ARBA00004496"/>
    </source>
</evidence>
<gene>
    <name evidence="14" type="primary">pip</name>
    <name evidence="14" type="ORF">ACFOND_04935</name>
</gene>
<dbReference type="Proteomes" id="UP001595710">
    <property type="component" value="Unassembled WGS sequence"/>
</dbReference>
<keyword evidence="9 11" id="KW-0378">Hydrolase</keyword>
<evidence type="ECO:0000313" key="15">
    <source>
        <dbReference type="Proteomes" id="UP001595710"/>
    </source>
</evidence>
<evidence type="ECO:0000256" key="10">
    <source>
        <dbReference type="ARBA" id="ARBA00029605"/>
    </source>
</evidence>
<comment type="subcellular location">
    <subcellularLocation>
        <location evidence="2 11">Cytoplasm</location>
    </subcellularLocation>
</comment>
<dbReference type="NCBIfam" id="TIGR01249">
    <property type="entry name" value="pro_imino_pep_1"/>
    <property type="match status" value="1"/>
</dbReference>
<keyword evidence="7 11" id="KW-0963">Cytoplasm</keyword>
<dbReference type="RefSeq" id="WP_290280328.1">
    <property type="nucleotide sequence ID" value="NZ_JAUFQI010000001.1"/>
</dbReference>
<sequence>MKALFPEIRPYMTTMLPVLDGHQLYVECSGTQSGIPVLVIHGGPGAGCSDKMRRFFDPERYNIIVFDQRGAGRSTPHASIEHNTPSHILDDIEVLRKHLGISRWVLFGGSFGATLALLYAQQFSKHVCGLILRGVFLGRQQDLDWLYKNGAGRFFPEEWQLFLEPLQSNDKANVIDQYYQILQGDNDLARVAAAKAWARWEAANSSFRPNQSSKDYFTATHVALALSCISSHYFKNKCFLDENQILDNIAKIADIPGHIVHGRYDMVCPPEQAYILSEHWPLAKLNIVREGGHSAFDNAMLDALICVTNDFAKQLGAPETEA</sequence>
<evidence type="ECO:0000256" key="5">
    <source>
        <dbReference type="ARBA" id="ARBA00021843"/>
    </source>
</evidence>
<comment type="similarity">
    <text evidence="3 11 12">Belongs to the peptidase S33 family.</text>
</comment>
<accession>A0ABV7WNS6</accession>
<evidence type="ECO:0000259" key="13">
    <source>
        <dbReference type="Pfam" id="PF00561"/>
    </source>
</evidence>
<evidence type="ECO:0000256" key="9">
    <source>
        <dbReference type="ARBA" id="ARBA00022801"/>
    </source>
</evidence>
<evidence type="ECO:0000256" key="3">
    <source>
        <dbReference type="ARBA" id="ARBA00010088"/>
    </source>
</evidence>
<dbReference type="Gene3D" id="3.40.50.1820">
    <property type="entry name" value="alpha/beta hydrolase"/>
    <property type="match status" value="1"/>
</dbReference>
<evidence type="ECO:0000313" key="14">
    <source>
        <dbReference type="EMBL" id="MFC3700980.1"/>
    </source>
</evidence>
<evidence type="ECO:0000256" key="12">
    <source>
        <dbReference type="RuleBase" id="RU003421"/>
    </source>
</evidence>
<dbReference type="SUPFAM" id="SSF53474">
    <property type="entry name" value="alpha/beta-Hydrolases"/>
    <property type="match status" value="1"/>
</dbReference>
<evidence type="ECO:0000256" key="4">
    <source>
        <dbReference type="ARBA" id="ARBA00012568"/>
    </source>
</evidence>
<organism evidence="14 15">
    <name type="scientific">Reinekea marina</name>
    <dbReference type="NCBI Taxonomy" id="1310421"/>
    <lineage>
        <taxon>Bacteria</taxon>
        <taxon>Pseudomonadati</taxon>
        <taxon>Pseudomonadota</taxon>
        <taxon>Gammaproteobacteria</taxon>
        <taxon>Oceanospirillales</taxon>
        <taxon>Saccharospirillaceae</taxon>
        <taxon>Reinekea</taxon>
    </lineage>
</organism>
<keyword evidence="6 11" id="KW-0031">Aminopeptidase</keyword>
<keyword evidence="15" id="KW-1185">Reference proteome</keyword>
<comment type="caution">
    <text evidence="14">The sequence shown here is derived from an EMBL/GenBank/DDBJ whole genome shotgun (WGS) entry which is preliminary data.</text>
</comment>
<evidence type="ECO:0000256" key="8">
    <source>
        <dbReference type="ARBA" id="ARBA00022670"/>
    </source>
</evidence>
<reference evidence="15" key="1">
    <citation type="journal article" date="2019" name="Int. J. Syst. Evol. Microbiol.">
        <title>The Global Catalogue of Microorganisms (GCM) 10K type strain sequencing project: providing services to taxonomists for standard genome sequencing and annotation.</title>
        <authorList>
            <consortium name="The Broad Institute Genomics Platform"/>
            <consortium name="The Broad Institute Genome Sequencing Center for Infectious Disease"/>
            <person name="Wu L."/>
            <person name="Ma J."/>
        </authorList>
    </citation>
    <scope>NUCLEOTIDE SEQUENCE [LARGE SCALE GENOMIC DNA]</scope>
    <source>
        <strain evidence="15">CECT 8288</strain>
    </source>
</reference>
<comment type="catalytic activity">
    <reaction evidence="1 11 12">
        <text>Release of N-terminal proline from a peptide.</text>
        <dbReference type="EC" id="3.4.11.5"/>
    </reaction>
</comment>
<keyword evidence="8 11" id="KW-0645">Protease</keyword>
<dbReference type="PANTHER" id="PTHR43722">
    <property type="entry name" value="PROLINE IMINOPEPTIDASE"/>
    <property type="match status" value="1"/>
</dbReference>
<evidence type="ECO:0000256" key="7">
    <source>
        <dbReference type="ARBA" id="ARBA00022490"/>
    </source>
</evidence>
<dbReference type="InterPro" id="IPR002410">
    <property type="entry name" value="Peptidase_S33"/>
</dbReference>
<dbReference type="InterPro" id="IPR029058">
    <property type="entry name" value="AB_hydrolase_fold"/>
</dbReference>
<protein>
    <recommendedName>
        <fullName evidence="5 11">Proline iminopeptidase</fullName>
        <shortName evidence="11">PIP</shortName>
        <ecNumber evidence="4 11">3.4.11.5</ecNumber>
    </recommendedName>
    <alternativeName>
        <fullName evidence="10 11">Prolyl aminopeptidase</fullName>
    </alternativeName>
</protein>
<dbReference type="InterPro" id="IPR000073">
    <property type="entry name" value="AB_hydrolase_1"/>
</dbReference>
<dbReference type="EMBL" id="JBHRYN010000007">
    <property type="protein sequence ID" value="MFC3700980.1"/>
    <property type="molecule type" value="Genomic_DNA"/>
</dbReference>
<name>A0ABV7WNS6_9GAMM</name>